<accession>A0A6S6TFC6</accession>
<dbReference type="EMBL" id="CACVAV010000220">
    <property type="protein sequence ID" value="CAA6813577.1"/>
    <property type="molecule type" value="Genomic_DNA"/>
</dbReference>
<name>A0A6S6TFC6_9GAMM</name>
<reference evidence="1" key="1">
    <citation type="submission" date="2020-01" db="EMBL/GenBank/DDBJ databases">
        <authorList>
            <person name="Meier V. D."/>
            <person name="Meier V D."/>
        </authorList>
    </citation>
    <scope>NUCLEOTIDE SEQUENCE</scope>
    <source>
        <strain evidence="1">HLG_WM_MAG_08</strain>
    </source>
</reference>
<dbReference type="AlphaFoldDB" id="A0A6S6TFC6"/>
<organism evidence="1">
    <name type="scientific">uncultured Thiotrichaceae bacterium</name>
    <dbReference type="NCBI Taxonomy" id="298394"/>
    <lineage>
        <taxon>Bacteria</taxon>
        <taxon>Pseudomonadati</taxon>
        <taxon>Pseudomonadota</taxon>
        <taxon>Gammaproteobacteria</taxon>
        <taxon>Thiotrichales</taxon>
        <taxon>Thiotrichaceae</taxon>
        <taxon>environmental samples</taxon>
    </lineage>
</organism>
<gene>
    <name evidence="1" type="ORF">HELGO_WM40983</name>
</gene>
<evidence type="ECO:0000313" key="1">
    <source>
        <dbReference type="EMBL" id="CAA6813577.1"/>
    </source>
</evidence>
<protein>
    <submittedName>
        <fullName evidence="1">Uncharacterized protein</fullName>
    </submittedName>
</protein>
<sequence length="132" mass="15123">MEDLPHSFPATEFPDKDLQAKNKHHTANGLNHKQLIERAYTAIREGNLSEQPGAGSIYYIRLLKRTSPAHPQVRQLAREVVSAYHIKAQTSVKLKQTKEASQHLWIAGRLIKEFNLNKINRSHLVLKQRLAE</sequence>
<proteinExistence type="predicted"/>